<keyword evidence="6" id="KW-1185">Reference proteome</keyword>
<feature type="chain" id="PRO_5047143115" description="Beta-galactosidase galactose-binding domain-containing protein" evidence="3">
    <location>
        <begin position="20"/>
        <end position="214"/>
    </location>
</feature>
<protein>
    <recommendedName>
        <fullName evidence="4">Beta-galactosidase galactose-binding domain-containing protein</fullName>
    </recommendedName>
</protein>
<feature type="signal peptide" evidence="3">
    <location>
        <begin position="1"/>
        <end position="19"/>
    </location>
</feature>
<keyword evidence="2" id="KW-0326">Glycosidase</keyword>
<accession>A0ABV0RFA2</accession>
<dbReference type="SUPFAM" id="SSF49785">
    <property type="entry name" value="Galactose-binding domain-like"/>
    <property type="match status" value="1"/>
</dbReference>
<comment type="caution">
    <text evidence="5">The sequence shown here is derived from an EMBL/GenBank/DDBJ whole genome shotgun (WGS) entry which is preliminary data.</text>
</comment>
<reference evidence="5 6" key="1">
    <citation type="submission" date="2021-06" db="EMBL/GenBank/DDBJ databases">
        <authorList>
            <person name="Palmer J.M."/>
        </authorList>
    </citation>
    <scope>NUCLEOTIDE SEQUENCE [LARGE SCALE GENOMIC DNA]</scope>
    <source>
        <strain evidence="5 6">XC_2019</strain>
        <tissue evidence="5">Muscle</tissue>
    </source>
</reference>
<evidence type="ECO:0000313" key="6">
    <source>
        <dbReference type="Proteomes" id="UP001434883"/>
    </source>
</evidence>
<organism evidence="5 6">
    <name type="scientific">Xenoophorus captivus</name>
    <dbReference type="NCBI Taxonomy" id="1517983"/>
    <lineage>
        <taxon>Eukaryota</taxon>
        <taxon>Metazoa</taxon>
        <taxon>Chordata</taxon>
        <taxon>Craniata</taxon>
        <taxon>Vertebrata</taxon>
        <taxon>Euteleostomi</taxon>
        <taxon>Actinopterygii</taxon>
        <taxon>Neopterygii</taxon>
        <taxon>Teleostei</taxon>
        <taxon>Neoteleostei</taxon>
        <taxon>Acanthomorphata</taxon>
        <taxon>Ovalentaria</taxon>
        <taxon>Atherinomorphae</taxon>
        <taxon>Cyprinodontiformes</taxon>
        <taxon>Goodeidae</taxon>
        <taxon>Xenoophorus</taxon>
    </lineage>
</organism>
<proteinExistence type="predicted"/>
<dbReference type="Proteomes" id="UP001434883">
    <property type="component" value="Unassembled WGS sequence"/>
</dbReference>
<dbReference type="Gene3D" id="3.20.20.80">
    <property type="entry name" value="Glycosidases"/>
    <property type="match status" value="1"/>
</dbReference>
<dbReference type="Pfam" id="PF21467">
    <property type="entry name" value="BetaGal_gal-bd"/>
    <property type="match status" value="1"/>
</dbReference>
<evidence type="ECO:0000313" key="5">
    <source>
        <dbReference type="EMBL" id="MEQ2206711.1"/>
    </source>
</evidence>
<dbReference type="EMBL" id="JAHRIN010043207">
    <property type="protein sequence ID" value="MEQ2206711.1"/>
    <property type="molecule type" value="Genomic_DNA"/>
</dbReference>
<evidence type="ECO:0000256" key="3">
    <source>
        <dbReference type="SAM" id="SignalP"/>
    </source>
</evidence>
<sequence length="214" mass="23995">MRHLRTLFRFFLGEDVVLFTTDGNTDKEMTCGTLDGLFATVDFGTGWWFVTMCIEDRSILLSLSVEIKCTIYCLSPDTNITVAFNRQRRFEPQGPLVCCILVHQSSSSHLVMIYVCNLFKRLADCCVCNLSCLLCPVLWLHAVPDHAGQIWINGVNLGRYWPARGPQQTLYVPGPLLSTSLPNNITLLELEGAPTHLLVLFMDRPQLNVTAGKS</sequence>
<evidence type="ECO:0000256" key="2">
    <source>
        <dbReference type="ARBA" id="ARBA00023295"/>
    </source>
</evidence>
<dbReference type="InterPro" id="IPR008979">
    <property type="entry name" value="Galactose-bd-like_sf"/>
</dbReference>
<dbReference type="InterPro" id="IPR048913">
    <property type="entry name" value="BetaGal_gal-bd"/>
</dbReference>
<evidence type="ECO:0000259" key="4">
    <source>
        <dbReference type="Pfam" id="PF21467"/>
    </source>
</evidence>
<dbReference type="Gene3D" id="2.60.120.260">
    <property type="entry name" value="Galactose-binding domain-like"/>
    <property type="match status" value="1"/>
</dbReference>
<evidence type="ECO:0000256" key="1">
    <source>
        <dbReference type="ARBA" id="ARBA00022801"/>
    </source>
</evidence>
<gene>
    <name evidence="5" type="ORF">XENOCAPTIV_001996</name>
</gene>
<feature type="domain" description="Beta-galactosidase galactose-binding" evidence="4">
    <location>
        <begin position="146"/>
        <end position="179"/>
    </location>
</feature>
<keyword evidence="1" id="KW-0378">Hydrolase</keyword>
<name>A0ABV0RFA2_9TELE</name>
<keyword evidence="3" id="KW-0732">Signal</keyword>